<proteinExistence type="predicted"/>
<protein>
    <recommendedName>
        <fullName evidence="3">CCHC-type domain-containing protein</fullName>
    </recommendedName>
</protein>
<dbReference type="OrthoDB" id="3066634at2759"/>
<keyword evidence="1" id="KW-0479">Metal-binding</keyword>
<feature type="non-terminal residue" evidence="4">
    <location>
        <position position="201"/>
    </location>
</feature>
<dbReference type="PROSITE" id="PS50158">
    <property type="entry name" value="ZF_CCHC"/>
    <property type="match status" value="1"/>
</dbReference>
<keyword evidence="5" id="KW-1185">Reference proteome</keyword>
<evidence type="ECO:0000259" key="3">
    <source>
        <dbReference type="PROSITE" id="PS50158"/>
    </source>
</evidence>
<dbReference type="GO" id="GO:0003676">
    <property type="term" value="F:nucleic acid binding"/>
    <property type="evidence" value="ECO:0007669"/>
    <property type="project" value="InterPro"/>
</dbReference>
<dbReference type="PANTHER" id="PTHR47481:SF7">
    <property type="entry name" value="CCHC-TYPE DOMAIN-CONTAINING PROTEIN"/>
    <property type="match status" value="1"/>
</dbReference>
<sequence>DKGAVYDETEESALLALYSTIASDGLQARHVKPDASSRDVWKSLCAEFEGNNRSQRMQLKRALYMPVHDPSVSIIDYIHGVVSASDRLAALECAVKEHDIVDSLIMNLDDSWSIVRTILTSQATEPKLEAVKATLISHEQNTMARDEYSADAHAVRSGGRRHRSRSTSRSRTRSGGFDWLNTKERDVCHRCGRPGHRSSRC</sequence>
<feature type="compositionally biased region" description="Basic residues" evidence="2">
    <location>
        <begin position="158"/>
        <end position="172"/>
    </location>
</feature>
<feature type="non-terminal residue" evidence="4">
    <location>
        <position position="1"/>
    </location>
</feature>
<dbReference type="GO" id="GO:0008270">
    <property type="term" value="F:zinc ion binding"/>
    <property type="evidence" value="ECO:0007669"/>
    <property type="project" value="UniProtKB-KW"/>
</dbReference>
<dbReference type="AlphaFoldDB" id="A0A165JZQ0"/>
<dbReference type="InterPro" id="IPR001878">
    <property type="entry name" value="Znf_CCHC"/>
</dbReference>
<accession>A0A165JZQ0</accession>
<organism evidence="4 5">
    <name type="scientific">Exidia glandulosa HHB12029</name>
    <dbReference type="NCBI Taxonomy" id="1314781"/>
    <lineage>
        <taxon>Eukaryota</taxon>
        <taxon>Fungi</taxon>
        <taxon>Dikarya</taxon>
        <taxon>Basidiomycota</taxon>
        <taxon>Agaricomycotina</taxon>
        <taxon>Agaricomycetes</taxon>
        <taxon>Auriculariales</taxon>
        <taxon>Exidiaceae</taxon>
        <taxon>Exidia</taxon>
    </lineage>
</organism>
<keyword evidence="1" id="KW-0862">Zinc</keyword>
<dbReference type="EMBL" id="KV425955">
    <property type="protein sequence ID" value="KZV95578.1"/>
    <property type="molecule type" value="Genomic_DNA"/>
</dbReference>
<reference evidence="4 5" key="1">
    <citation type="journal article" date="2016" name="Mol. Biol. Evol.">
        <title>Comparative Genomics of Early-Diverging Mushroom-Forming Fungi Provides Insights into the Origins of Lignocellulose Decay Capabilities.</title>
        <authorList>
            <person name="Nagy L.G."/>
            <person name="Riley R."/>
            <person name="Tritt A."/>
            <person name="Adam C."/>
            <person name="Daum C."/>
            <person name="Floudas D."/>
            <person name="Sun H."/>
            <person name="Yadav J.S."/>
            <person name="Pangilinan J."/>
            <person name="Larsson K.H."/>
            <person name="Matsuura K."/>
            <person name="Barry K."/>
            <person name="Labutti K."/>
            <person name="Kuo R."/>
            <person name="Ohm R.A."/>
            <person name="Bhattacharya S.S."/>
            <person name="Shirouzu T."/>
            <person name="Yoshinaga Y."/>
            <person name="Martin F.M."/>
            <person name="Grigoriev I.V."/>
            <person name="Hibbett D.S."/>
        </authorList>
    </citation>
    <scope>NUCLEOTIDE SEQUENCE [LARGE SCALE GENOMIC DNA]</scope>
    <source>
        <strain evidence="4 5">HHB12029</strain>
    </source>
</reference>
<dbReference type="InParanoid" id="A0A165JZQ0"/>
<name>A0A165JZQ0_EXIGL</name>
<evidence type="ECO:0000313" key="4">
    <source>
        <dbReference type="EMBL" id="KZV95578.1"/>
    </source>
</evidence>
<dbReference type="PANTHER" id="PTHR47481">
    <property type="match status" value="1"/>
</dbReference>
<evidence type="ECO:0000313" key="5">
    <source>
        <dbReference type="Proteomes" id="UP000077266"/>
    </source>
</evidence>
<evidence type="ECO:0000256" key="2">
    <source>
        <dbReference type="SAM" id="MobiDB-lite"/>
    </source>
</evidence>
<gene>
    <name evidence="4" type="ORF">EXIGLDRAFT_582417</name>
</gene>
<dbReference type="Pfam" id="PF14223">
    <property type="entry name" value="Retrotran_gag_2"/>
    <property type="match status" value="1"/>
</dbReference>
<keyword evidence="1" id="KW-0863">Zinc-finger</keyword>
<feature type="domain" description="CCHC-type" evidence="3">
    <location>
        <begin position="188"/>
        <end position="201"/>
    </location>
</feature>
<dbReference type="Proteomes" id="UP000077266">
    <property type="component" value="Unassembled WGS sequence"/>
</dbReference>
<evidence type="ECO:0000256" key="1">
    <source>
        <dbReference type="PROSITE-ProRule" id="PRU00047"/>
    </source>
</evidence>
<feature type="region of interest" description="Disordered" evidence="2">
    <location>
        <begin position="146"/>
        <end position="177"/>
    </location>
</feature>